<dbReference type="FunFam" id="3.10.250.10:FF:000001">
    <property type="entry name" value="Lysyl oxidase 4 isoform X1"/>
    <property type="match status" value="1"/>
</dbReference>
<dbReference type="PANTHER" id="PTHR22906:SF43">
    <property type="entry name" value="PROPERDIN"/>
    <property type="match status" value="1"/>
</dbReference>
<dbReference type="PANTHER" id="PTHR22906">
    <property type="entry name" value="PROPERDIN"/>
    <property type="match status" value="1"/>
</dbReference>
<dbReference type="InterPro" id="IPR000884">
    <property type="entry name" value="TSP1_rpt"/>
</dbReference>
<dbReference type="GO" id="GO:0016020">
    <property type="term" value="C:membrane"/>
    <property type="evidence" value="ECO:0007669"/>
    <property type="project" value="InterPro"/>
</dbReference>
<dbReference type="SUPFAM" id="SSF82895">
    <property type="entry name" value="TSP-1 type 1 repeat"/>
    <property type="match status" value="3"/>
</dbReference>
<dbReference type="SUPFAM" id="SSF56487">
    <property type="entry name" value="SRCR-like"/>
    <property type="match status" value="1"/>
</dbReference>
<reference evidence="8" key="2">
    <citation type="submission" date="2020-11" db="EMBL/GenBank/DDBJ databases">
        <authorList>
            <person name="McCartney M.A."/>
            <person name="Auch B."/>
            <person name="Kono T."/>
            <person name="Mallez S."/>
            <person name="Becker A."/>
            <person name="Gohl D.M."/>
            <person name="Silverstein K.A.T."/>
            <person name="Koren S."/>
            <person name="Bechman K.B."/>
            <person name="Herman A."/>
            <person name="Abrahante J.E."/>
            <person name="Garbe J."/>
        </authorList>
    </citation>
    <scope>NUCLEOTIDE SEQUENCE</scope>
    <source>
        <strain evidence="8">Duluth1</strain>
        <tissue evidence="8">Whole animal</tissue>
    </source>
</reference>
<keyword evidence="9" id="KW-1185">Reference proteome</keyword>
<dbReference type="Pfam" id="PF00090">
    <property type="entry name" value="TSP_1"/>
    <property type="match status" value="3"/>
</dbReference>
<evidence type="ECO:0000313" key="8">
    <source>
        <dbReference type="EMBL" id="KAH3741434.1"/>
    </source>
</evidence>
<gene>
    <name evidence="8" type="ORF">DPMN_048159</name>
</gene>
<keyword evidence="4" id="KW-0677">Repeat</keyword>
<protein>
    <recommendedName>
        <fullName evidence="7">SRCR domain-containing protein</fullName>
    </recommendedName>
</protein>
<evidence type="ECO:0000256" key="2">
    <source>
        <dbReference type="ARBA" id="ARBA00022525"/>
    </source>
</evidence>
<dbReference type="PROSITE" id="PS50092">
    <property type="entry name" value="TSP1"/>
    <property type="match status" value="3"/>
</dbReference>
<evidence type="ECO:0000256" key="5">
    <source>
        <dbReference type="ARBA" id="ARBA00023157"/>
    </source>
</evidence>
<dbReference type="Gene3D" id="2.20.100.10">
    <property type="entry name" value="Thrombospondin type-1 (TSP1) repeat"/>
    <property type="match status" value="3"/>
</dbReference>
<keyword evidence="5 6" id="KW-1015">Disulfide bond</keyword>
<feature type="domain" description="SRCR" evidence="7">
    <location>
        <begin position="184"/>
        <end position="274"/>
    </location>
</feature>
<dbReference type="Proteomes" id="UP000828390">
    <property type="component" value="Unassembled WGS sequence"/>
</dbReference>
<dbReference type="Pfam" id="PF00530">
    <property type="entry name" value="SRCR"/>
    <property type="match status" value="1"/>
</dbReference>
<keyword evidence="3" id="KW-0732">Signal</keyword>
<dbReference type="Gene3D" id="3.10.250.10">
    <property type="entry name" value="SRCR-like domain"/>
    <property type="match status" value="1"/>
</dbReference>
<dbReference type="SMART" id="SM00209">
    <property type="entry name" value="TSP1"/>
    <property type="match status" value="3"/>
</dbReference>
<dbReference type="AlphaFoldDB" id="A0A9D4DB40"/>
<accession>A0A9D4DB40</accession>
<feature type="disulfide bond" evidence="6">
    <location>
        <begin position="243"/>
        <end position="253"/>
    </location>
</feature>
<evidence type="ECO:0000256" key="1">
    <source>
        <dbReference type="ARBA" id="ARBA00004613"/>
    </source>
</evidence>
<comment type="caution">
    <text evidence="8">The sequence shown here is derived from an EMBL/GenBank/DDBJ whole genome shotgun (WGS) entry which is preliminary data.</text>
</comment>
<dbReference type="SMART" id="SM00202">
    <property type="entry name" value="SR"/>
    <property type="match status" value="1"/>
</dbReference>
<evidence type="ECO:0000256" key="4">
    <source>
        <dbReference type="ARBA" id="ARBA00022737"/>
    </source>
</evidence>
<evidence type="ECO:0000313" key="9">
    <source>
        <dbReference type="Proteomes" id="UP000828390"/>
    </source>
</evidence>
<evidence type="ECO:0000259" key="7">
    <source>
        <dbReference type="PROSITE" id="PS50287"/>
    </source>
</evidence>
<name>A0A9D4DB40_DREPO</name>
<dbReference type="InterPro" id="IPR036383">
    <property type="entry name" value="TSP1_rpt_sf"/>
</dbReference>
<dbReference type="InterPro" id="IPR001190">
    <property type="entry name" value="SRCR"/>
</dbReference>
<organism evidence="8 9">
    <name type="scientific">Dreissena polymorpha</name>
    <name type="common">Zebra mussel</name>
    <name type="synonym">Mytilus polymorpha</name>
    <dbReference type="NCBI Taxonomy" id="45954"/>
    <lineage>
        <taxon>Eukaryota</taxon>
        <taxon>Metazoa</taxon>
        <taxon>Spiralia</taxon>
        <taxon>Lophotrochozoa</taxon>
        <taxon>Mollusca</taxon>
        <taxon>Bivalvia</taxon>
        <taxon>Autobranchia</taxon>
        <taxon>Heteroconchia</taxon>
        <taxon>Euheterodonta</taxon>
        <taxon>Imparidentia</taxon>
        <taxon>Neoheterodontei</taxon>
        <taxon>Myida</taxon>
        <taxon>Dreissenoidea</taxon>
        <taxon>Dreissenidae</taxon>
        <taxon>Dreissena</taxon>
    </lineage>
</organism>
<dbReference type="PRINTS" id="PR00258">
    <property type="entry name" value="SPERACTRCPTR"/>
</dbReference>
<comment type="subcellular location">
    <subcellularLocation>
        <location evidence="1">Secreted</location>
    </subcellularLocation>
</comment>
<proteinExistence type="predicted"/>
<dbReference type="PROSITE" id="PS50287">
    <property type="entry name" value="SRCR_2"/>
    <property type="match status" value="1"/>
</dbReference>
<evidence type="ECO:0000256" key="6">
    <source>
        <dbReference type="PROSITE-ProRule" id="PRU00196"/>
    </source>
</evidence>
<reference evidence="8" key="1">
    <citation type="journal article" date="2019" name="bioRxiv">
        <title>The Genome of the Zebra Mussel, Dreissena polymorpha: A Resource for Invasive Species Research.</title>
        <authorList>
            <person name="McCartney M.A."/>
            <person name="Auch B."/>
            <person name="Kono T."/>
            <person name="Mallez S."/>
            <person name="Zhang Y."/>
            <person name="Obille A."/>
            <person name="Becker A."/>
            <person name="Abrahante J.E."/>
            <person name="Garbe J."/>
            <person name="Badalamenti J.P."/>
            <person name="Herman A."/>
            <person name="Mangelson H."/>
            <person name="Liachko I."/>
            <person name="Sullivan S."/>
            <person name="Sone E.D."/>
            <person name="Koren S."/>
            <person name="Silverstein K.A.T."/>
            <person name="Beckman K.B."/>
            <person name="Gohl D.M."/>
        </authorList>
    </citation>
    <scope>NUCLEOTIDE SEQUENCE</scope>
    <source>
        <strain evidence="8">Duluth1</strain>
        <tissue evidence="8">Whole animal</tissue>
    </source>
</reference>
<evidence type="ECO:0000256" key="3">
    <source>
        <dbReference type="ARBA" id="ARBA00022729"/>
    </source>
</evidence>
<feature type="disulfide bond" evidence="6">
    <location>
        <begin position="212"/>
        <end position="273"/>
    </location>
</feature>
<sequence length="274" mass="29708">MLEPCPVPIGWRTWGEWGSCSTTCGVGIQSRNRSCVEPARYRLSDNCFGDTKEHQICMKRACADGGWTTWSSWSTCSASCGGGIYQRSRGCTNPSPSPYGQNCEGPNNDVATCNSELCPQKAGGWSGWSSWSSCTATCFGGNRQRYRGCINPLPSPFGQPCVGPSVDVDSCSTHNCAARLNSRRFEIFLNSQWGTVCNDQFDANNNGAKVVCRMLGLPTSNAMYIDPEDGPSSMPIWLDEVICTGNEESLLNCDRNSVGVHNCGHTEDVGVLCF</sequence>
<dbReference type="InterPro" id="IPR052065">
    <property type="entry name" value="Compl_asym_regulator"/>
</dbReference>
<dbReference type="FunFam" id="2.20.100.10:FF:000001">
    <property type="entry name" value="semaphorin-5A isoform X1"/>
    <property type="match status" value="3"/>
</dbReference>
<dbReference type="PRINTS" id="PR01705">
    <property type="entry name" value="TSP1REPEAT"/>
</dbReference>
<comment type="caution">
    <text evidence="6">Lacks conserved residue(s) required for the propagation of feature annotation.</text>
</comment>
<dbReference type="EMBL" id="JAIWYP010000011">
    <property type="protein sequence ID" value="KAH3741434.1"/>
    <property type="molecule type" value="Genomic_DNA"/>
</dbReference>
<keyword evidence="2" id="KW-0964">Secreted</keyword>
<dbReference type="InterPro" id="IPR036772">
    <property type="entry name" value="SRCR-like_dom_sf"/>
</dbReference>